<name>A0A317Q597_9ENTR</name>
<dbReference type="OrthoDB" id="5180054at2"/>
<accession>A0A317Q597</accession>
<protein>
    <recommendedName>
        <fullName evidence="3">Phosphotransferase family enzyme</fullName>
    </recommendedName>
</protein>
<dbReference type="RefSeq" id="WP_110025009.1">
    <property type="nucleotide sequence ID" value="NZ_QGTS01000002.1"/>
</dbReference>
<keyword evidence="2" id="KW-1185">Reference proteome</keyword>
<dbReference type="EMBL" id="QGTS01000002">
    <property type="protein sequence ID" value="PWW11774.1"/>
    <property type="molecule type" value="Genomic_DNA"/>
</dbReference>
<organism evidence="1 2">
    <name type="scientific">Mangrovibacter plantisponsor</name>
    <dbReference type="NCBI Taxonomy" id="451513"/>
    <lineage>
        <taxon>Bacteria</taxon>
        <taxon>Pseudomonadati</taxon>
        <taxon>Pseudomonadota</taxon>
        <taxon>Gammaproteobacteria</taxon>
        <taxon>Enterobacterales</taxon>
        <taxon>Enterobacteriaceae</taxon>
        <taxon>Mangrovibacter</taxon>
    </lineage>
</organism>
<dbReference type="SUPFAM" id="SSF56112">
    <property type="entry name" value="Protein kinase-like (PK-like)"/>
    <property type="match status" value="1"/>
</dbReference>
<dbReference type="Proteomes" id="UP000246744">
    <property type="component" value="Unassembled WGS sequence"/>
</dbReference>
<dbReference type="InterPro" id="IPR011009">
    <property type="entry name" value="Kinase-like_dom_sf"/>
</dbReference>
<evidence type="ECO:0000313" key="2">
    <source>
        <dbReference type="Proteomes" id="UP000246744"/>
    </source>
</evidence>
<evidence type="ECO:0008006" key="3">
    <source>
        <dbReference type="Google" id="ProtNLM"/>
    </source>
</evidence>
<comment type="caution">
    <text evidence="1">The sequence shown here is derived from an EMBL/GenBank/DDBJ whole genome shotgun (WGS) entry which is preliminary data.</text>
</comment>
<evidence type="ECO:0000313" key="1">
    <source>
        <dbReference type="EMBL" id="PWW11774.1"/>
    </source>
</evidence>
<reference evidence="1 2" key="1">
    <citation type="submission" date="2018-05" db="EMBL/GenBank/DDBJ databases">
        <title>Genomic Encyclopedia of Type Strains, Phase IV (KMG-IV): sequencing the most valuable type-strain genomes for metagenomic binning, comparative biology and taxonomic classification.</title>
        <authorList>
            <person name="Goeker M."/>
        </authorList>
    </citation>
    <scope>NUCLEOTIDE SEQUENCE [LARGE SCALE GENOMIC DNA]</scope>
    <source>
        <strain evidence="1 2">DSM 19579</strain>
    </source>
</reference>
<gene>
    <name evidence="1" type="ORF">DES37_102385</name>
</gene>
<sequence>MAEATLPPLAAEARRLTLAGEWQAACEKLRQLISEVTGVQALDIVINQDQYSLNSLNGRVALADGRSLFFKYHHEEGEDQTITEYYRATLLRNHGFSVDVPLYACGEPGRQILLYSLRDDRRLADVCYEIEAGRGDNTMAAVVAAQQEADNAILAHTLPTLQSGTTADVEAEAIHQLFWHRLVSPGKPTGLGGRVAQFYVDQTFQLGEVSLTWNQLCHLHWRINGVNYAHSLRDLFLEAGQVLAPAALAHHGVVVAHGDAHNANVWYDTTGLSPRLVSFDPAFAGASIPALLAEIKATFHNIFAHPCWLYEPQEAARRYQVAVRVDGDTLVVDHNWSLTPLRAAFLTSKGDHYWQPLLAALRARGSLPDNWQRIVRLGLFCCPTLVMNLRGGENSQHNPVSSALGLAVAVMLGSGGNDAFSQWLNGLLQEA</sequence>
<proteinExistence type="predicted"/>
<dbReference type="AlphaFoldDB" id="A0A317Q597"/>